<proteinExistence type="predicted"/>
<dbReference type="Proteomes" id="UP000253345">
    <property type="component" value="Unassembled WGS sequence"/>
</dbReference>
<evidence type="ECO:0000313" key="2">
    <source>
        <dbReference type="Proteomes" id="UP000253345"/>
    </source>
</evidence>
<dbReference type="EMBL" id="QPJL01000022">
    <property type="protein sequence ID" value="RCW79888.1"/>
    <property type="molecule type" value="Genomic_DNA"/>
</dbReference>
<comment type="caution">
    <text evidence="1">The sequence shown here is derived from an EMBL/GenBank/DDBJ whole genome shotgun (WGS) entry which is preliminary data.</text>
</comment>
<dbReference type="InterPro" id="IPR021815">
    <property type="entry name" value="TsiV"/>
</dbReference>
<protein>
    <submittedName>
        <fullName evidence="1">Uncharacterized protein DUF3396</fullName>
    </submittedName>
</protein>
<sequence>MSWINDPIFNGSHEEHGRILLSQTARPAFRLGLLSSIHQAHPFEFVDEYQRLFEVFEPILRRDAKRLKFWEEPGLIRRRKSIQKGDWTPFAHLKASVPPPDFTFVGFEFQSGKTVDDIHDAGPTSFRVRITDTSWLDATVPVDALDDGTLDVDELKAALLAIPTRSGFAGYGLCLSQDHHGTGPSQGYRTYEVARKFPAIDTQYLSSRGWANGSDDDPNRTWILGLNWLTLVGEPFLSRMGGVTSITDGLPSEITWEKGNETVLFQIGDRPITGEAGIDDALLPLYFELGARLQPPGDVTPSRKYPRPVFVNTLQNEGVDWDRRFYDRRWFKKGQAE</sequence>
<dbReference type="AlphaFoldDB" id="A0A368YK63"/>
<dbReference type="OrthoDB" id="7832221at2"/>
<gene>
    <name evidence="1" type="ORF">DFP89_1226</name>
</gene>
<reference evidence="1 2" key="1">
    <citation type="submission" date="2018-07" db="EMBL/GenBank/DDBJ databases">
        <title>Genomic Encyclopedia of Type Strains, Phase III (KMG-III): the genomes of soil and plant-associated and newly described type strains.</title>
        <authorList>
            <person name="Whitman W."/>
        </authorList>
    </citation>
    <scope>NUCLEOTIDE SEQUENCE [LARGE SCALE GENOMIC DNA]</scope>
    <source>
        <strain evidence="1 2">CECT 8525</strain>
    </source>
</reference>
<evidence type="ECO:0000313" key="1">
    <source>
        <dbReference type="EMBL" id="RCW79888.1"/>
    </source>
</evidence>
<keyword evidence="2" id="KW-1185">Reference proteome</keyword>
<organism evidence="1 2">
    <name type="scientific">Paracoccus lutimaris</name>
    <dbReference type="NCBI Taxonomy" id="1490030"/>
    <lineage>
        <taxon>Bacteria</taxon>
        <taxon>Pseudomonadati</taxon>
        <taxon>Pseudomonadota</taxon>
        <taxon>Alphaproteobacteria</taxon>
        <taxon>Rhodobacterales</taxon>
        <taxon>Paracoccaceae</taxon>
        <taxon>Paracoccus</taxon>
    </lineage>
</organism>
<dbReference type="Pfam" id="PF11876">
    <property type="entry name" value="TsiV"/>
    <property type="match status" value="1"/>
</dbReference>
<dbReference type="RefSeq" id="WP_114350349.1">
    <property type="nucleotide sequence ID" value="NZ_QPJL01000022.1"/>
</dbReference>
<name>A0A368YK63_9RHOB</name>
<accession>A0A368YK63</accession>